<evidence type="ECO:0000313" key="3">
    <source>
        <dbReference type="Proteomes" id="UP000017148"/>
    </source>
</evidence>
<name>U7D6M0_9BACT</name>
<organism evidence="2 3">
    <name type="scientific">Chitinivibrio alkaliphilus ACht1</name>
    <dbReference type="NCBI Taxonomy" id="1313304"/>
    <lineage>
        <taxon>Bacteria</taxon>
        <taxon>Pseudomonadati</taxon>
        <taxon>Fibrobacterota</taxon>
        <taxon>Chitinivibrionia</taxon>
        <taxon>Chitinivibrionales</taxon>
        <taxon>Chitinivibrionaceae</taxon>
        <taxon>Chitinivibrio</taxon>
    </lineage>
</organism>
<reference evidence="2 3" key="1">
    <citation type="journal article" date="2013" name="Environ. Microbiol.">
        <title>Genome analysis of Chitinivibrio alkaliphilus gen. nov., sp. nov., a novel extremely haloalkaliphilic anaerobic chitinolytic bacterium from the candidate phylum Termite Group 3.</title>
        <authorList>
            <person name="Sorokin D.Y."/>
            <person name="Gumerov V.M."/>
            <person name="Rakitin A.L."/>
            <person name="Beletsky A.V."/>
            <person name="Damste J.S."/>
            <person name="Muyzer G."/>
            <person name="Mardanov A.V."/>
            <person name="Ravin N.V."/>
        </authorList>
    </citation>
    <scope>NUCLEOTIDE SEQUENCE [LARGE SCALE GENOMIC DNA]</scope>
    <source>
        <strain evidence="2 3">ACht1</strain>
    </source>
</reference>
<evidence type="ECO:0000313" key="2">
    <source>
        <dbReference type="EMBL" id="ERP32164.1"/>
    </source>
</evidence>
<feature type="chain" id="PRO_5004678991" evidence="1">
    <location>
        <begin position="28"/>
        <end position="679"/>
    </location>
</feature>
<dbReference type="Proteomes" id="UP000017148">
    <property type="component" value="Unassembled WGS sequence"/>
</dbReference>
<proteinExistence type="predicted"/>
<dbReference type="RefSeq" id="WP_022636395.1">
    <property type="nucleotide sequence ID" value="NZ_ASJR01000006.1"/>
</dbReference>
<accession>U7D6M0</accession>
<dbReference type="STRING" id="1313304.CALK_0893"/>
<keyword evidence="1" id="KW-0732">Signal</keyword>
<gene>
    <name evidence="2" type="ORF">CALK_0893</name>
</gene>
<keyword evidence="3" id="KW-1185">Reference proteome</keyword>
<dbReference type="EMBL" id="ASJR01000006">
    <property type="protein sequence ID" value="ERP32164.1"/>
    <property type="molecule type" value="Genomic_DNA"/>
</dbReference>
<sequence>MNCTKGFTTVLVWVALLCFSVTTQAHASQGSHEARLDSLMEQVDAIMAKAGIGFGGAFQSRGFISKVESDSPEMVRPNAKHREDIMSTTLDLSMTARPLDALGARAEFRLHNDWRNMHTSSTTPVHTRWLSIDGHFNYRVLYNVGDFKTRISPFTIWAPEPTIMYEPEIFAQSRRNTMGEEFLGDNNRVLQGLNVRVPIEIDPVFDLFDFTVLGARLSSTSKDDPFAPSVMDPVMMDRYLFTSNLDLVIREGLGLGMTYMYNGDALDTYGDTSRTRFSEHSNNVLAVRGMFGSDLFSDMNETFSFLLDGEFALSDFEESPKRFTSDEGVVDDDDTEGRDFSGYALRLGAEAGLHTDAGQVILNGAFISNEHTFTNELAQSPVFWRTNVINTEALPSDHGPLNYNAFNALYRHVFHFAPSGDNAERLDYLKRPMNKIAWTRAIMGTDEPEALMGSRGFYTLEEYQKGEHLGMIDRELSPILPFGLATPNRLGATLDLTGDVLDKAVQFSGTAQFYEEMERTTVVDPTDASMLLDKTSYAQFGGGASVDIARLGQWYERPILLSGSHLFSSVEGQLGLIDENNDAQIQDYTQDINFTNLGLDFQFHDRMALLGGVQLLHSTHDVTEVDHDLTQWSTGMRFTVREGASITTSYGVIDQKYTIGGEERSAESKQFDLLMTMKF</sequence>
<dbReference type="eggNOG" id="ENOG502ZBVX">
    <property type="taxonomic scope" value="Bacteria"/>
</dbReference>
<comment type="caution">
    <text evidence="2">The sequence shown here is derived from an EMBL/GenBank/DDBJ whole genome shotgun (WGS) entry which is preliminary data.</text>
</comment>
<protein>
    <submittedName>
        <fullName evidence="2">Uncharacterized protein</fullName>
    </submittedName>
</protein>
<dbReference type="AlphaFoldDB" id="U7D6M0"/>
<evidence type="ECO:0000256" key="1">
    <source>
        <dbReference type="SAM" id="SignalP"/>
    </source>
</evidence>
<feature type="signal peptide" evidence="1">
    <location>
        <begin position="1"/>
        <end position="27"/>
    </location>
</feature>
<dbReference type="OrthoDB" id="9807592at2"/>